<organism evidence="2 3">
    <name type="scientific">Nonomuraea rosea</name>
    <dbReference type="NCBI Taxonomy" id="638574"/>
    <lineage>
        <taxon>Bacteria</taxon>
        <taxon>Bacillati</taxon>
        <taxon>Actinomycetota</taxon>
        <taxon>Actinomycetes</taxon>
        <taxon>Streptosporangiales</taxon>
        <taxon>Streptosporangiaceae</taxon>
        <taxon>Nonomuraea</taxon>
    </lineage>
</organism>
<evidence type="ECO:0000313" key="3">
    <source>
        <dbReference type="Proteomes" id="UP001500630"/>
    </source>
</evidence>
<feature type="transmembrane region" description="Helical" evidence="1">
    <location>
        <begin position="7"/>
        <end position="31"/>
    </location>
</feature>
<keyword evidence="1" id="KW-1133">Transmembrane helix</keyword>
<dbReference type="EMBL" id="BAABDQ010000013">
    <property type="protein sequence ID" value="GAA3569610.1"/>
    <property type="molecule type" value="Genomic_DNA"/>
</dbReference>
<sequence length="98" mass="10236">MGSLIALVFAGLTLYSVVNALVGFFIFVVAMNQEGNATAYIVTAAIILALFGLGLGAWLVFLRKPWSKGLGLGLMIGWALWSILSAGLCTGLNPGLYG</sequence>
<evidence type="ECO:0000313" key="2">
    <source>
        <dbReference type="EMBL" id="GAA3569610.1"/>
    </source>
</evidence>
<dbReference type="Proteomes" id="UP001500630">
    <property type="component" value="Unassembled WGS sequence"/>
</dbReference>
<keyword evidence="3" id="KW-1185">Reference proteome</keyword>
<feature type="transmembrane region" description="Helical" evidence="1">
    <location>
        <begin position="69"/>
        <end position="88"/>
    </location>
</feature>
<comment type="caution">
    <text evidence="2">The sequence shown here is derived from an EMBL/GenBank/DDBJ whole genome shotgun (WGS) entry which is preliminary data.</text>
</comment>
<dbReference type="RefSeq" id="WP_345566600.1">
    <property type="nucleotide sequence ID" value="NZ_BAABDQ010000013.1"/>
</dbReference>
<accession>A0ABP6XML3</accession>
<evidence type="ECO:0000256" key="1">
    <source>
        <dbReference type="SAM" id="Phobius"/>
    </source>
</evidence>
<feature type="transmembrane region" description="Helical" evidence="1">
    <location>
        <begin position="37"/>
        <end position="62"/>
    </location>
</feature>
<keyword evidence="1" id="KW-0812">Transmembrane</keyword>
<protein>
    <submittedName>
        <fullName evidence="2">Uncharacterized protein</fullName>
    </submittedName>
</protein>
<keyword evidence="1" id="KW-0472">Membrane</keyword>
<reference evidence="3" key="1">
    <citation type="journal article" date="2019" name="Int. J. Syst. Evol. Microbiol.">
        <title>The Global Catalogue of Microorganisms (GCM) 10K type strain sequencing project: providing services to taxonomists for standard genome sequencing and annotation.</title>
        <authorList>
            <consortium name="The Broad Institute Genomics Platform"/>
            <consortium name="The Broad Institute Genome Sequencing Center for Infectious Disease"/>
            <person name="Wu L."/>
            <person name="Ma J."/>
        </authorList>
    </citation>
    <scope>NUCLEOTIDE SEQUENCE [LARGE SCALE GENOMIC DNA]</scope>
    <source>
        <strain evidence="3">JCM 17326</strain>
    </source>
</reference>
<proteinExistence type="predicted"/>
<gene>
    <name evidence="2" type="ORF">GCM10022419_058140</name>
</gene>
<name>A0ABP6XML3_9ACTN</name>